<protein>
    <recommendedName>
        <fullName evidence="11">Nedd4 family interacting protein 1</fullName>
    </recommendedName>
</protein>
<evidence type="ECO:0000256" key="3">
    <source>
        <dbReference type="ARBA" id="ARBA00022692"/>
    </source>
</evidence>
<evidence type="ECO:0000313" key="10">
    <source>
        <dbReference type="Proteomes" id="UP000269221"/>
    </source>
</evidence>
<comment type="caution">
    <text evidence="9">The sequence shown here is derived from an EMBL/GenBank/DDBJ whole genome shotgun (WGS) entry which is preliminary data.</text>
</comment>
<evidence type="ECO:0000256" key="4">
    <source>
        <dbReference type="ARBA" id="ARBA00022737"/>
    </source>
</evidence>
<evidence type="ECO:0000313" key="9">
    <source>
        <dbReference type="EMBL" id="RMB96549.1"/>
    </source>
</evidence>
<dbReference type="GO" id="GO:0048471">
    <property type="term" value="C:perinuclear region of cytoplasm"/>
    <property type="evidence" value="ECO:0007669"/>
    <property type="project" value="TreeGrafter"/>
</dbReference>
<dbReference type="PANTHER" id="PTHR13396">
    <property type="entry name" value="NEDD4 FAMILY INTERACTING PROTEIN 1/2"/>
    <property type="match status" value="1"/>
</dbReference>
<dbReference type="GO" id="GO:0006511">
    <property type="term" value="P:ubiquitin-dependent protein catabolic process"/>
    <property type="evidence" value="ECO:0007669"/>
    <property type="project" value="TreeGrafter"/>
</dbReference>
<keyword evidence="10" id="KW-1185">Reference proteome</keyword>
<keyword evidence="4" id="KW-0677">Repeat</keyword>
<dbReference type="GO" id="GO:0050699">
    <property type="term" value="F:WW domain binding"/>
    <property type="evidence" value="ECO:0007669"/>
    <property type="project" value="TreeGrafter"/>
</dbReference>
<feature type="transmembrane region" description="Helical" evidence="8">
    <location>
        <begin position="189"/>
        <end position="208"/>
    </location>
</feature>
<dbReference type="GO" id="GO:0030001">
    <property type="term" value="P:metal ion transport"/>
    <property type="evidence" value="ECO:0007669"/>
    <property type="project" value="InterPro"/>
</dbReference>
<dbReference type="PANTHER" id="PTHR13396:SF3">
    <property type="entry name" value="NEDD4 FAMILY-INTERACTING PROTEIN 1"/>
    <property type="match status" value="1"/>
</dbReference>
<dbReference type="Proteomes" id="UP000269221">
    <property type="component" value="Unassembled WGS sequence"/>
</dbReference>
<sequence>MAAAAAEPSTGRYQQLKWAHSLKLKNENIPNLFMSAVRIRNVSDCFLSEVLAVCKMCWLEIRMLQNEEEPGQAVPGVSDAPPPYSSISAESTAYFDYKDESGFPKPPSYNVATTLPSYDEAERSKAEATIPLVPGRDDDFVTRDDFDDTDQLRIGNDGIFMLTFFMAFLFNWIGFFLSFCLTTSAAGRYGAISGFGLSLIKWILIVRFSTYFPGYFDGQYWLWWVFLVLVEVIHGPDCRDLSSGLGLSSDLCDGPGNGPRSWSRAGMEQLKGPGDATGAELIPGLLWLRVPNPCLAGAGAIPFYMEFS</sequence>
<organism evidence="9 10">
    <name type="scientific">Hirundo rustica rustica</name>
    <dbReference type="NCBI Taxonomy" id="333673"/>
    <lineage>
        <taxon>Eukaryota</taxon>
        <taxon>Metazoa</taxon>
        <taxon>Chordata</taxon>
        <taxon>Craniata</taxon>
        <taxon>Vertebrata</taxon>
        <taxon>Euteleostomi</taxon>
        <taxon>Archelosauria</taxon>
        <taxon>Archosauria</taxon>
        <taxon>Dinosauria</taxon>
        <taxon>Saurischia</taxon>
        <taxon>Theropoda</taxon>
        <taxon>Coelurosauria</taxon>
        <taxon>Aves</taxon>
        <taxon>Neognathae</taxon>
        <taxon>Neoaves</taxon>
        <taxon>Telluraves</taxon>
        <taxon>Australaves</taxon>
        <taxon>Passeriformes</taxon>
        <taxon>Sylvioidea</taxon>
        <taxon>Hirundinidae</taxon>
        <taxon>Hirundo</taxon>
    </lineage>
</organism>
<dbReference type="GO" id="GO:0005783">
    <property type="term" value="C:endoplasmic reticulum"/>
    <property type="evidence" value="ECO:0007669"/>
    <property type="project" value="TreeGrafter"/>
</dbReference>
<evidence type="ECO:0008006" key="11">
    <source>
        <dbReference type="Google" id="ProtNLM"/>
    </source>
</evidence>
<name>A0A3M0JCL0_HIRRU</name>
<keyword evidence="5 8" id="KW-1133">Transmembrane helix</keyword>
<dbReference type="InterPro" id="IPR019325">
    <property type="entry name" value="NEDD4/Bsd2"/>
</dbReference>
<proteinExistence type="predicted"/>
<evidence type="ECO:0000256" key="8">
    <source>
        <dbReference type="SAM" id="Phobius"/>
    </source>
</evidence>
<dbReference type="GO" id="GO:0031398">
    <property type="term" value="P:positive regulation of protein ubiquitination"/>
    <property type="evidence" value="ECO:0007669"/>
    <property type="project" value="TreeGrafter"/>
</dbReference>
<comment type="subcellular location">
    <subcellularLocation>
        <location evidence="1">Endomembrane system</location>
        <topology evidence="1">Multi-pass membrane protein</topology>
    </subcellularLocation>
    <subcellularLocation>
        <location evidence="2">Golgi apparatus membrane</location>
    </subcellularLocation>
</comment>
<dbReference type="EMBL" id="QRBI01000172">
    <property type="protein sequence ID" value="RMB96549.1"/>
    <property type="molecule type" value="Genomic_DNA"/>
</dbReference>
<keyword evidence="3 8" id="KW-0812">Transmembrane</keyword>
<feature type="transmembrane region" description="Helical" evidence="8">
    <location>
        <begin position="159"/>
        <end position="182"/>
    </location>
</feature>
<keyword evidence="6" id="KW-0333">Golgi apparatus</keyword>
<gene>
    <name evidence="9" type="ORF">DUI87_26612</name>
</gene>
<evidence type="ECO:0000256" key="5">
    <source>
        <dbReference type="ARBA" id="ARBA00022989"/>
    </source>
</evidence>
<dbReference type="OrthoDB" id="10003116at2759"/>
<evidence type="ECO:0000256" key="6">
    <source>
        <dbReference type="ARBA" id="ARBA00023034"/>
    </source>
</evidence>
<dbReference type="GO" id="GO:0000139">
    <property type="term" value="C:Golgi membrane"/>
    <property type="evidence" value="ECO:0007669"/>
    <property type="project" value="UniProtKB-SubCell"/>
</dbReference>
<dbReference type="GO" id="GO:0007034">
    <property type="term" value="P:vacuolar transport"/>
    <property type="evidence" value="ECO:0007669"/>
    <property type="project" value="InterPro"/>
</dbReference>
<reference evidence="9 10" key="1">
    <citation type="submission" date="2018-07" db="EMBL/GenBank/DDBJ databases">
        <title>A high quality draft genome assembly of the barn swallow (H. rustica rustica).</title>
        <authorList>
            <person name="Formenti G."/>
            <person name="Chiara M."/>
            <person name="Poveda L."/>
            <person name="Francoijs K.-J."/>
            <person name="Bonisoli-Alquati A."/>
            <person name="Canova L."/>
            <person name="Gianfranceschi L."/>
            <person name="Horner D.S."/>
            <person name="Saino N."/>
        </authorList>
    </citation>
    <scope>NUCLEOTIDE SEQUENCE [LARGE SCALE GENOMIC DNA]</scope>
    <source>
        <strain evidence="9">Chelidonia</strain>
        <tissue evidence="9">Blood</tissue>
    </source>
</reference>
<evidence type="ECO:0000256" key="1">
    <source>
        <dbReference type="ARBA" id="ARBA00004127"/>
    </source>
</evidence>
<dbReference type="Pfam" id="PF10176">
    <property type="entry name" value="NEDD4_Bsd2"/>
    <property type="match status" value="1"/>
</dbReference>
<dbReference type="STRING" id="333673.A0A3M0JCL0"/>
<keyword evidence="7 8" id="KW-0472">Membrane</keyword>
<dbReference type="AlphaFoldDB" id="A0A3M0JCL0"/>
<evidence type="ECO:0000256" key="7">
    <source>
        <dbReference type="ARBA" id="ARBA00023136"/>
    </source>
</evidence>
<evidence type="ECO:0000256" key="2">
    <source>
        <dbReference type="ARBA" id="ARBA00004394"/>
    </source>
</evidence>
<accession>A0A3M0JCL0</accession>